<dbReference type="Proteomes" id="UP001174694">
    <property type="component" value="Unassembled WGS sequence"/>
</dbReference>
<organism evidence="1 2">
    <name type="scientific">Pleurostoma richardsiae</name>
    <dbReference type="NCBI Taxonomy" id="41990"/>
    <lineage>
        <taxon>Eukaryota</taxon>
        <taxon>Fungi</taxon>
        <taxon>Dikarya</taxon>
        <taxon>Ascomycota</taxon>
        <taxon>Pezizomycotina</taxon>
        <taxon>Sordariomycetes</taxon>
        <taxon>Sordariomycetidae</taxon>
        <taxon>Calosphaeriales</taxon>
        <taxon>Pleurostomataceae</taxon>
        <taxon>Pleurostoma</taxon>
    </lineage>
</organism>
<dbReference type="Pfam" id="PF20328">
    <property type="entry name" value="DUF6623"/>
    <property type="match status" value="1"/>
</dbReference>
<sequence>MVARYFSRISGTAVVLENRAWNAQRQAWWTTITPSAGHLNSWFHFPIPSPSSSPSSSQEGEDGGLRATSASVRFQTGSGATVRQYLVADGEIVRFNGENLSLAQPKMAVCTRDIPGEPQVSNSLVITFQVEFSGITPENYIRLSWAEVSFAEAERGPEVGLLTL</sequence>
<comment type="caution">
    <text evidence="1">The sequence shown here is derived from an EMBL/GenBank/DDBJ whole genome shotgun (WGS) entry which is preliminary data.</text>
</comment>
<gene>
    <name evidence="1" type="ORF">NKR23_g4734</name>
</gene>
<proteinExistence type="predicted"/>
<evidence type="ECO:0000313" key="1">
    <source>
        <dbReference type="EMBL" id="KAJ9148963.1"/>
    </source>
</evidence>
<keyword evidence="2" id="KW-1185">Reference proteome</keyword>
<accession>A0AA38RV23</accession>
<reference evidence="1" key="1">
    <citation type="submission" date="2022-07" db="EMBL/GenBank/DDBJ databases">
        <title>Fungi with potential for degradation of polypropylene.</title>
        <authorList>
            <person name="Gostincar C."/>
        </authorList>
    </citation>
    <scope>NUCLEOTIDE SEQUENCE</scope>
    <source>
        <strain evidence="1">EXF-13308</strain>
    </source>
</reference>
<dbReference type="AlphaFoldDB" id="A0AA38RV23"/>
<dbReference type="EMBL" id="JANBVO010000011">
    <property type="protein sequence ID" value="KAJ9148963.1"/>
    <property type="molecule type" value="Genomic_DNA"/>
</dbReference>
<name>A0AA38RV23_9PEZI</name>
<protein>
    <submittedName>
        <fullName evidence="1">Uncharacterized protein</fullName>
    </submittedName>
</protein>
<dbReference type="InterPro" id="IPR046731">
    <property type="entry name" value="DUF6623"/>
</dbReference>
<evidence type="ECO:0000313" key="2">
    <source>
        <dbReference type="Proteomes" id="UP001174694"/>
    </source>
</evidence>